<reference evidence="1" key="2">
    <citation type="journal article" date="2015" name="Data Brief">
        <title>Shoot transcriptome of the giant reed, Arundo donax.</title>
        <authorList>
            <person name="Barrero R.A."/>
            <person name="Guerrero F.D."/>
            <person name="Moolhuijzen P."/>
            <person name="Goolsby J.A."/>
            <person name="Tidwell J."/>
            <person name="Bellgard S.E."/>
            <person name="Bellgard M.I."/>
        </authorList>
    </citation>
    <scope>NUCLEOTIDE SEQUENCE</scope>
    <source>
        <tissue evidence="1">Shoot tissue taken approximately 20 cm above the soil surface</tissue>
    </source>
</reference>
<reference evidence="1" key="1">
    <citation type="submission" date="2014-09" db="EMBL/GenBank/DDBJ databases">
        <authorList>
            <person name="Magalhaes I.L.F."/>
            <person name="Oliveira U."/>
            <person name="Santos F.R."/>
            <person name="Vidigal T.H.D.A."/>
            <person name="Brescovit A.D."/>
            <person name="Santos A.J."/>
        </authorList>
    </citation>
    <scope>NUCLEOTIDE SEQUENCE</scope>
    <source>
        <tissue evidence="1">Shoot tissue taken approximately 20 cm above the soil surface</tissue>
    </source>
</reference>
<protein>
    <submittedName>
        <fullName evidence="1">Uncharacterized protein</fullName>
    </submittedName>
</protein>
<name>A0A0A8YV94_ARUDO</name>
<accession>A0A0A8YV94</accession>
<dbReference type="EMBL" id="GBRH01266856">
    <property type="protein sequence ID" value="JAD31039.1"/>
    <property type="molecule type" value="Transcribed_RNA"/>
</dbReference>
<proteinExistence type="predicted"/>
<dbReference type="AlphaFoldDB" id="A0A0A8YV94"/>
<organism evidence="1">
    <name type="scientific">Arundo donax</name>
    <name type="common">Giant reed</name>
    <name type="synonym">Donax arundinaceus</name>
    <dbReference type="NCBI Taxonomy" id="35708"/>
    <lineage>
        <taxon>Eukaryota</taxon>
        <taxon>Viridiplantae</taxon>
        <taxon>Streptophyta</taxon>
        <taxon>Embryophyta</taxon>
        <taxon>Tracheophyta</taxon>
        <taxon>Spermatophyta</taxon>
        <taxon>Magnoliopsida</taxon>
        <taxon>Liliopsida</taxon>
        <taxon>Poales</taxon>
        <taxon>Poaceae</taxon>
        <taxon>PACMAD clade</taxon>
        <taxon>Arundinoideae</taxon>
        <taxon>Arundineae</taxon>
        <taxon>Arundo</taxon>
    </lineage>
</organism>
<sequence>MLVLNNGIPSYGIPTSIPKISMDLEKDYFITHSHLHINRFGKKSIEPLFY</sequence>
<evidence type="ECO:0000313" key="1">
    <source>
        <dbReference type="EMBL" id="JAD31039.1"/>
    </source>
</evidence>